<protein>
    <submittedName>
        <fullName evidence="2">Uncharacterized protein</fullName>
    </submittedName>
</protein>
<gene>
    <name evidence="2" type="ORF">CSSPJE1EN2_LOCUS8253</name>
</gene>
<reference evidence="2" key="1">
    <citation type="submission" date="2024-03" db="EMBL/GenBank/DDBJ databases">
        <authorList>
            <consortium name="ELIXIR-Norway"/>
            <consortium name="Elixir Norway"/>
        </authorList>
    </citation>
    <scope>NUCLEOTIDE SEQUENCE</scope>
</reference>
<keyword evidence="3" id="KW-1185">Reference proteome</keyword>
<keyword evidence="1" id="KW-1133">Transmembrane helix</keyword>
<feature type="transmembrane region" description="Helical" evidence="1">
    <location>
        <begin position="22"/>
        <end position="43"/>
    </location>
</feature>
<dbReference type="Proteomes" id="UP001497522">
    <property type="component" value="Chromosome 15"/>
</dbReference>
<proteinExistence type="predicted"/>
<sequence>MACTAMMSSSSSLTGTTNAAKLAFLLPSPTAYLVASLIVVAAGQANSGQGLAVGILNLIVVIPQAIVL</sequence>
<dbReference type="EMBL" id="OZ023716">
    <property type="protein sequence ID" value="CAK9865258.1"/>
    <property type="molecule type" value="Genomic_DNA"/>
</dbReference>
<evidence type="ECO:0000313" key="2">
    <source>
        <dbReference type="EMBL" id="CAK9865258.1"/>
    </source>
</evidence>
<keyword evidence="1" id="KW-0472">Membrane</keyword>
<evidence type="ECO:0000313" key="3">
    <source>
        <dbReference type="Proteomes" id="UP001497522"/>
    </source>
</evidence>
<evidence type="ECO:0000256" key="1">
    <source>
        <dbReference type="SAM" id="Phobius"/>
    </source>
</evidence>
<feature type="transmembrane region" description="Helical" evidence="1">
    <location>
        <begin position="50"/>
        <end position="67"/>
    </location>
</feature>
<name>A0ABP1ARZ3_9BRYO</name>
<keyword evidence="1" id="KW-0812">Transmembrane</keyword>
<organism evidence="2 3">
    <name type="scientific">Sphagnum jensenii</name>
    <dbReference type="NCBI Taxonomy" id="128206"/>
    <lineage>
        <taxon>Eukaryota</taxon>
        <taxon>Viridiplantae</taxon>
        <taxon>Streptophyta</taxon>
        <taxon>Embryophyta</taxon>
        <taxon>Bryophyta</taxon>
        <taxon>Sphagnophytina</taxon>
        <taxon>Sphagnopsida</taxon>
        <taxon>Sphagnales</taxon>
        <taxon>Sphagnaceae</taxon>
        <taxon>Sphagnum</taxon>
    </lineage>
</organism>
<accession>A0ABP1ARZ3</accession>